<organism evidence="3 4">
    <name type="scientific">Aerococcus viridans</name>
    <dbReference type="NCBI Taxonomy" id="1377"/>
    <lineage>
        <taxon>Bacteria</taxon>
        <taxon>Bacillati</taxon>
        <taxon>Bacillota</taxon>
        <taxon>Bacilli</taxon>
        <taxon>Lactobacillales</taxon>
        <taxon>Aerococcaceae</taxon>
        <taxon>Aerococcus</taxon>
    </lineage>
</organism>
<sequence length="454" mass="53391">MLIQNDNRNYTGIQDKNIIFESPSTKMSTIKGKKALIIHAKLTYKPKACLKCGIVNESYTVIKNGTQTSMIRLCNDHHAARYLKLKKQRFYCKSCCETFMAETHLVKRHCFISNIVKADVISEATKANSVKNIAERSGVSWHTVQRLINHAAKEASPFYNDLPSHLSFDEFKYRKGTLAFDYINAETGRILGIVPGTTNIIIKRHFISRYSIKERNQVKTITIDMNSGYISCIKELFPKADIIIDRFHIVQLIGRSMNKSRISLMNQLRTNTEDQKKYRRLKRHWRLFLKKEKLISYTTYKPYKLFGMRTEFGILNEMLDYNSTFKENYQLYQSLLKAVNDNDYHTFKRILNKDYKDISHYMSVSLKTLRKHQHSIKNTFRYPFSNGRIEGNHNKIKVLNRVAYGFRNLGNYIDRIILHFNLRKNPANENQLAFFNKRVDLRFNIRLYLVTNVI</sequence>
<name>A0AAU8U5K1_9LACT</name>
<accession>A0AAU8U5K1</accession>
<dbReference type="KEGG" id="avs:AWM76_07685"/>
<feature type="domain" description="Transposase IS204/IS1001/IS1096/IS1165 helix-turn-helix" evidence="2">
    <location>
        <begin position="103"/>
        <end position="151"/>
    </location>
</feature>
<evidence type="ECO:0000313" key="3">
    <source>
        <dbReference type="EMBL" id="AMC01441.1"/>
    </source>
</evidence>
<gene>
    <name evidence="3" type="ORF">AWM76_07685</name>
</gene>
<evidence type="ECO:0000313" key="4">
    <source>
        <dbReference type="Proteomes" id="UP000066986"/>
    </source>
</evidence>
<evidence type="ECO:0000259" key="1">
    <source>
        <dbReference type="Pfam" id="PF01610"/>
    </source>
</evidence>
<dbReference type="Pfam" id="PF13542">
    <property type="entry name" value="HTH_Tnp_ISL3"/>
    <property type="match status" value="1"/>
</dbReference>
<dbReference type="InterPro" id="IPR002560">
    <property type="entry name" value="Transposase_DDE"/>
</dbReference>
<feature type="domain" description="Transposase IS204/IS1001/IS1096/IS1165 DDE" evidence="1">
    <location>
        <begin position="166"/>
        <end position="416"/>
    </location>
</feature>
<dbReference type="Proteomes" id="UP000066986">
    <property type="component" value="Chromosome"/>
</dbReference>
<dbReference type="PANTHER" id="PTHR33498">
    <property type="entry name" value="TRANSPOSASE FOR INSERTION SEQUENCE ELEMENT IS1557"/>
    <property type="match status" value="1"/>
</dbReference>
<reference evidence="3 4" key="1">
    <citation type="journal article" date="2016" name="Genome Announc.">
        <title>Complete Genome Sequences of Aerococcus christensenii CCUG 28831T, Aerococcus sanguinicola CCUG 43001T, Aerococcus urinae CCUG 36881T, Aerococcus urinaeequi CCUG 28094T, Aerococcus urinaehominis CCUG 42038 BT, and Aerococcus viridans CCUG 4311T.</title>
        <authorList>
            <person name="Carkaci D."/>
            <person name="Dargis R."/>
            <person name="Nielsen X.C."/>
            <person name="Skovgaard O."/>
            <person name="Fuursted K."/>
            <person name="Christensen J.J."/>
        </authorList>
    </citation>
    <scope>NUCLEOTIDE SEQUENCE [LARGE SCALE GENOMIC DNA]</scope>
    <source>
        <strain evidence="3 4">CCUG4311</strain>
    </source>
</reference>
<dbReference type="InterPro" id="IPR032877">
    <property type="entry name" value="Transposase_HTH"/>
</dbReference>
<dbReference type="Pfam" id="PF01610">
    <property type="entry name" value="DDE_Tnp_ISL3"/>
    <property type="match status" value="1"/>
</dbReference>
<dbReference type="GeneID" id="32030797"/>
<dbReference type="PANTHER" id="PTHR33498:SF1">
    <property type="entry name" value="TRANSPOSASE FOR INSERTION SEQUENCE ELEMENT IS1557"/>
    <property type="match status" value="1"/>
</dbReference>
<evidence type="ECO:0000259" key="2">
    <source>
        <dbReference type="Pfam" id="PF13542"/>
    </source>
</evidence>
<dbReference type="RefSeq" id="WP_003143787.1">
    <property type="nucleotide sequence ID" value="NZ_CP014164.1"/>
</dbReference>
<dbReference type="AlphaFoldDB" id="A0AAU8U5K1"/>
<proteinExistence type="predicted"/>
<reference evidence="4" key="2">
    <citation type="submission" date="2016-01" db="EMBL/GenBank/DDBJ databases">
        <title>Six Aerococcus type strain genome sequencing and assembly using PacBio and Illumina Hiseq.</title>
        <authorList>
            <person name="Carkaci D."/>
            <person name="Dargis R."/>
            <person name="Nielsen X.C."/>
            <person name="Skovgaard O."/>
            <person name="Fuursted K."/>
            <person name="Christensen J.J."/>
        </authorList>
    </citation>
    <scope>NUCLEOTIDE SEQUENCE [LARGE SCALE GENOMIC DNA]</scope>
    <source>
        <strain evidence="4">CCUG4311</strain>
    </source>
</reference>
<protein>
    <submittedName>
        <fullName evidence="3">Transposase</fullName>
    </submittedName>
</protein>
<dbReference type="InterPro" id="IPR047951">
    <property type="entry name" value="Transpos_ISL3"/>
</dbReference>
<dbReference type="NCBIfam" id="NF033550">
    <property type="entry name" value="transpos_ISL3"/>
    <property type="match status" value="1"/>
</dbReference>
<dbReference type="EMBL" id="CP014164">
    <property type="protein sequence ID" value="AMC01441.1"/>
    <property type="molecule type" value="Genomic_DNA"/>
</dbReference>